<keyword evidence="4" id="KW-1185">Reference proteome</keyword>
<protein>
    <recommendedName>
        <fullName evidence="2">Ribonuclease H1 N-terminal domain-containing protein</fullName>
    </recommendedName>
</protein>
<dbReference type="SUPFAM" id="SSF55658">
    <property type="entry name" value="L9 N-domain-like"/>
    <property type="match status" value="1"/>
</dbReference>
<evidence type="ECO:0000256" key="1">
    <source>
        <dbReference type="SAM" id="MobiDB-lite"/>
    </source>
</evidence>
<dbReference type="EMBL" id="FUEG01000059">
    <property type="protein sequence ID" value="SJL18397.1"/>
    <property type="molecule type" value="Genomic_DNA"/>
</dbReference>
<feature type="compositionally biased region" description="Low complexity" evidence="1">
    <location>
        <begin position="104"/>
        <end position="117"/>
    </location>
</feature>
<accession>A0A284SBK7</accession>
<evidence type="ECO:0000313" key="3">
    <source>
        <dbReference type="EMBL" id="SJL18397.1"/>
    </source>
</evidence>
<dbReference type="Proteomes" id="UP000219338">
    <property type="component" value="Unassembled WGS sequence"/>
</dbReference>
<dbReference type="STRING" id="47428.A0A284SBK7"/>
<dbReference type="InterPro" id="IPR009027">
    <property type="entry name" value="Ribosomal_bL9/RNase_H1_N"/>
</dbReference>
<proteinExistence type="predicted"/>
<gene>
    <name evidence="3" type="ORF">ARMOST_21985</name>
</gene>
<reference evidence="4" key="1">
    <citation type="journal article" date="2017" name="Nat. Ecol. Evol.">
        <title>Genome expansion and lineage-specific genetic innovations in the forest pathogenic fungi Armillaria.</title>
        <authorList>
            <person name="Sipos G."/>
            <person name="Prasanna A.N."/>
            <person name="Walter M.C."/>
            <person name="O'Connor E."/>
            <person name="Balint B."/>
            <person name="Krizsan K."/>
            <person name="Kiss B."/>
            <person name="Hess J."/>
            <person name="Varga T."/>
            <person name="Slot J."/>
            <person name="Riley R."/>
            <person name="Boka B."/>
            <person name="Rigling D."/>
            <person name="Barry K."/>
            <person name="Lee J."/>
            <person name="Mihaltcheva S."/>
            <person name="LaButti K."/>
            <person name="Lipzen A."/>
            <person name="Waldron R."/>
            <person name="Moloney N.M."/>
            <person name="Sperisen C."/>
            <person name="Kredics L."/>
            <person name="Vagvoelgyi C."/>
            <person name="Patrignani A."/>
            <person name="Fitzpatrick D."/>
            <person name="Nagy I."/>
            <person name="Doyle S."/>
            <person name="Anderson J.B."/>
            <person name="Grigoriev I.V."/>
            <person name="Gueldener U."/>
            <person name="Muensterkoetter M."/>
            <person name="Nagy L.G."/>
        </authorList>
    </citation>
    <scope>NUCLEOTIDE SEQUENCE [LARGE SCALE GENOMIC DNA]</scope>
    <source>
        <strain evidence="4">C18/9</strain>
    </source>
</reference>
<dbReference type="Pfam" id="PF01693">
    <property type="entry name" value="Cauli_VI"/>
    <property type="match status" value="1"/>
</dbReference>
<dbReference type="OrthoDB" id="3270804at2759"/>
<evidence type="ECO:0000313" key="4">
    <source>
        <dbReference type="Proteomes" id="UP000219338"/>
    </source>
</evidence>
<dbReference type="Gene3D" id="3.40.970.10">
    <property type="entry name" value="Ribonuclease H1, N-terminal domain"/>
    <property type="match status" value="1"/>
</dbReference>
<feature type="compositionally biased region" description="Pro residues" evidence="1">
    <location>
        <begin position="118"/>
        <end position="134"/>
    </location>
</feature>
<organism evidence="3 4">
    <name type="scientific">Armillaria ostoyae</name>
    <name type="common">Armillaria root rot fungus</name>
    <dbReference type="NCBI Taxonomy" id="47428"/>
    <lineage>
        <taxon>Eukaryota</taxon>
        <taxon>Fungi</taxon>
        <taxon>Dikarya</taxon>
        <taxon>Basidiomycota</taxon>
        <taxon>Agaricomycotina</taxon>
        <taxon>Agaricomycetes</taxon>
        <taxon>Agaricomycetidae</taxon>
        <taxon>Agaricales</taxon>
        <taxon>Marasmiineae</taxon>
        <taxon>Physalacriaceae</taxon>
        <taxon>Armillaria</taxon>
    </lineage>
</organism>
<sequence>MTQFNLEQLSAALSALSISVPKMDAPPAPDVRANASPDVAAGPLFSIYCSNCAYPNIVPTSAVPMLMGIPLPCPRLGGQSSPTTTRVPSAPNLSNHLNHIRPAHSASAPAVQPAQAPVAPPPVVSAPAPTPGPSQPAALTAAAGPDGPWYVVSKGRSVGVFWRWQTVSNLVTGVGRMCFFHHGTHATAEAAFNEALAAGAVEIL</sequence>
<dbReference type="AlphaFoldDB" id="A0A284SBK7"/>
<feature type="region of interest" description="Disordered" evidence="1">
    <location>
        <begin position="104"/>
        <end position="141"/>
    </location>
</feature>
<evidence type="ECO:0000259" key="2">
    <source>
        <dbReference type="Pfam" id="PF01693"/>
    </source>
</evidence>
<feature type="domain" description="Ribonuclease H1 N-terminal" evidence="2">
    <location>
        <begin position="148"/>
        <end position="190"/>
    </location>
</feature>
<dbReference type="InterPro" id="IPR037056">
    <property type="entry name" value="RNase_H1_N_sf"/>
</dbReference>
<dbReference type="InterPro" id="IPR011320">
    <property type="entry name" value="RNase_H1_N"/>
</dbReference>
<name>A0A284SBK7_ARMOS</name>